<comment type="caution">
    <text evidence="1">The sequence shown here is derived from an EMBL/GenBank/DDBJ whole genome shotgun (WGS) entry which is preliminary data.</text>
</comment>
<dbReference type="AlphaFoldDB" id="A0AAW7K3E5"/>
<dbReference type="EMBL" id="JAUEIR010000007">
    <property type="protein sequence ID" value="MDN0069727.1"/>
    <property type="molecule type" value="Genomic_DNA"/>
</dbReference>
<dbReference type="Proteomes" id="UP001168505">
    <property type="component" value="Unassembled WGS sequence"/>
</dbReference>
<reference evidence="1" key="2">
    <citation type="submission" date="2023-08" db="EMBL/GenBank/DDBJ databases">
        <title>Identification and characterization of horizontal gene transfer across gut microbiota members of farm animals based on homology search.</title>
        <authorList>
            <person name="Schwarzerova J."/>
            <person name="Nykrynova M."/>
            <person name="Jureckova K."/>
            <person name="Cejkova D."/>
            <person name="Rychlik I."/>
        </authorList>
    </citation>
    <scope>NUCLEOTIDE SEQUENCE</scope>
    <source>
        <strain evidence="1">15_COKtk</strain>
    </source>
</reference>
<name>A0AAW7K3E5_9ACTN</name>
<evidence type="ECO:0000313" key="2">
    <source>
        <dbReference type="Proteomes" id="UP001168505"/>
    </source>
</evidence>
<protein>
    <recommendedName>
        <fullName evidence="3">Cell division protein ZapA</fullName>
    </recommendedName>
</protein>
<accession>A0AAW7K3E5</accession>
<proteinExistence type="predicted"/>
<organism evidence="1 2">
    <name type="scientific">Collinsella ihumii</name>
    <dbReference type="NCBI Taxonomy" id="1720204"/>
    <lineage>
        <taxon>Bacteria</taxon>
        <taxon>Bacillati</taxon>
        <taxon>Actinomycetota</taxon>
        <taxon>Coriobacteriia</taxon>
        <taxon>Coriobacteriales</taxon>
        <taxon>Coriobacteriaceae</taxon>
        <taxon>Collinsella</taxon>
    </lineage>
</organism>
<reference evidence="1" key="1">
    <citation type="submission" date="2023-06" db="EMBL/GenBank/DDBJ databases">
        <authorList>
            <person name="Zeman M."/>
            <person name="Kubasova T."/>
            <person name="Jahodarova E."/>
            <person name="Nykrynova M."/>
            <person name="Rychlik I."/>
        </authorList>
    </citation>
    <scope>NUCLEOTIDE SEQUENCE</scope>
    <source>
        <strain evidence="1">15_COKtk</strain>
    </source>
</reference>
<dbReference type="RefSeq" id="WP_289827372.1">
    <property type="nucleotide sequence ID" value="NZ_JAUEIR010000007.1"/>
</dbReference>
<evidence type="ECO:0000313" key="1">
    <source>
        <dbReference type="EMBL" id="MDN0069727.1"/>
    </source>
</evidence>
<gene>
    <name evidence="1" type="ORF">QVN40_08455</name>
</gene>
<sequence length="130" mass="14394">MNPYKVTITRAGAEALRDFAMAIPYTIEMLEQDTEQLIRRCNSLLSDLGELSDSFDSMIKVCLIAIEYTKEEMSSIPEDLRRTADAIDEFLDDCPDLELSGSGTAGASPFDGSTRIGAAILDTKHVTRRR</sequence>
<evidence type="ECO:0008006" key="3">
    <source>
        <dbReference type="Google" id="ProtNLM"/>
    </source>
</evidence>